<dbReference type="Proteomes" id="UP000580568">
    <property type="component" value="Unassembled WGS sequence"/>
</dbReference>
<dbReference type="AlphaFoldDB" id="A0A6V8SJ76"/>
<dbReference type="RefSeq" id="WP_183278665.1">
    <property type="nucleotide sequence ID" value="NZ_BLZR01000001.1"/>
</dbReference>
<accession>A0A6V8SJ76</accession>
<protein>
    <recommendedName>
        <fullName evidence="4">Tetratricopeptide repeat protein</fullName>
    </recommendedName>
</protein>
<dbReference type="SUPFAM" id="SSF48452">
    <property type="entry name" value="TPR-like"/>
    <property type="match status" value="1"/>
</dbReference>
<evidence type="ECO:0000313" key="2">
    <source>
        <dbReference type="EMBL" id="GFP77284.1"/>
    </source>
</evidence>
<organism evidence="2 3">
    <name type="scientific">Clostridium fungisolvens</name>
    <dbReference type="NCBI Taxonomy" id="1604897"/>
    <lineage>
        <taxon>Bacteria</taxon>
        <taxon>Bacillati</taxon>
        <taxon>Bacillota</taxon>
        <taxon>Clostridia</taxon>
        <taxon>Eubacteriales</taxon>
        <taxon>Clostridiaceae</taxon>
        <taxon>Clostridium</taxon>
    </lineage>
</organism>
<feature type="transmembrane region" description="Helical" evidence="1">
    <location>
        <begin position="20"/>
        <end position="48"/>
    </location>
</feature>
<gene>
    <name evidence="2" type="ORF">bsdtw1_03399</name>
</gene>
<dbReference type="InterPro" id="IPR011990">
    <property type="entry name" value="TPR-like_helical_dom_sf"/>
</dbReference>
<reference evidence="2 3" key="1">
    <citation type="submission" date="2020-07" db="EMBL/GenBank/DDBJ databases">
        <title>A new beta-1,3-glucan-decomposing anaerobic bacterium isolated from anoxic soil subjected to biological soil disinfestation.</title>
        <authorList>
            <person name="Ueki A."/>
            <person name="Tonouchi A."/>
        </authorList>
    </citation>
    <scope>NUCLEOTIDE SEQUENCE [LARGE SCALE GENOMIC DNA]</scope>
    <source>
        <strain evidence="2 3">TW1</strain>
    </source>
</reference>
<proteinExistence type="predicted"/>
<name>A0A6V8SJ76_9CLOT</name>
<dbReference type="Gene3D" id="1.25.40.10">
    <property type="entry name" value="Tetratricopeptide repeat domain"/>
    <property type="match status" value="1"/>
</dbReference>
<keyword evidence="1" id="KW-0812">Transmembrane</keyword>
<dbReference type="EMBL" id="BLZR01000001">
    <property type="protein sequence ID" value="GFP77284.1"/>
    <property type="molecule type" value="Genomic_DNA"/>
</dbReference>
<evidence type="ECO:0000256" key="1">
    <source>
        <dbReference type="SAM" id="Phobius"/>
    </source>
</evidence>
<evidence type="ECO:0000313" key="3">
    <source>
        <dbReference type="Proteomes" id="UP000580568"/>
    </source>
</evidence>
<evidence type="ECO:0008006" key="4">
    <source>
        <dbReference type="Google" id="ProtNLM"/>
    </source>
</evidence>
<keyword evidence="1" id="KW-1133">Transmembrane helix</keyword>
<comment type="caution">
    <text evidence="2">The sequence shown here is derived from an EMBL/GenBank/DDBJ whole genome shotgun (WGS) entry which is preliminary data.</text>
</comment>
<keyword evidence="3" id="KW-1185">Reference proteome</keyword>
<keyword evidence="1" id="KW-0472">Membrane</keyword>
<sequence>MQNKSSKPFYLQSEKNNLRVKITIGLILLVLALITPPLFLIVIIYMVYIAYQIKKNKSEQVIKFEEILRLYSSESYDQCIVECNHYYYNDNLKVHIIKALCLYENKNYQEFINIIKQIDGSKLNEDIDIFLKLAQSYEYTGQIDEAKIIYKKLLKYQTNSKFLKDKIEQK</sequence>